<evidence type="ECO:0000256" key="1">
    <source>
        <dbReference type="SAM" id="Phobius"/>
    </source>
</evidence>
<dbReference type="Proteomes" id="UP000677875">
    <property type="component" value="Unassembled WGS sequence"/>
</dbReference>
<evidence type="ECO:0000313" key="3">
    <source>
        <dbReference type="Proteomes" id="UP000677875"/>
    </source>
</evidence>
<feature type="transmembrane region" description="Helical" evidence="1">
    <location>
        <begin position="214"/>
        <end position="238"/>
    </location>
</feature>
<evidence type="ECO:0000313" key="2">
    <source>
        <dbReference type="EMBL" id="MBQ0828331.1"/>
    </source>
</evidence>
<keyword evidence="1" id="KW-0472">Membrane</keyword>
<keyword evidence="1" id="KW-0812">Transmembrane</keyword>
<organism evidence="2 3">
    <name type="scientific">Streptomyces tagetis</name>
    <dbReference type="NCBI Taxonomy" id="2820809"/>
    <lineage>
        <taxon>Bacteria</taxon>
        <taxon>Bacillati</taxon>
        <taxon>Actinomycetota</taxon>
        <taxon>Actinomycetes</taxon>
        <taxon>Kitasatosporales</taxon>
        <taxon>Streptomycetaceae</taxon>
        <taxon>Streptomyces</taxon>
    </lineage>
</organism>
<proteinExistence type="predicted"/>
<protein>
    <recommendedName>
        <fullName evidence="4">Integral membrane protein</fullName>
    </recommendedName>
</protein>
<feature type="transmembrane region" description="Helical" evidence="1">
    <location>
        <begin position="244"/>
        <end position="261"/>
    </location>
</feature>
<feature type="transmembrane region" description="Helical" evidence="1">
    <location>
        <begin position="129"/>
        <end position="147"/>
    </location>
</feature>
<keyword evidence="1" id="KW-1133">Transmembrane helix</keyword>
<accession>A0A940XH81</accession>
<feature type="transmembrane region" description="Helical" evidence="1">
    <location>
        <begin position="167"/>
        <end position="193"/>
    </location>
</feature>
<feature type="transmembrane region" description="Helical" evidence="1">
    <location>
        <begin position="308"/>
        <end position="328"/>
    </location>
</feature>
<dbReference type="EMBL" id="JAGPNL010000004">
    <property type="protein sequence ID" value="MBQ0828331.1"/>
    <property type="molecule type" value="Genomic_DNA"/>
</dbReference>
<dbReference type="AlphaFoldDB" id="A0A940XH81"/>
<evidence type="ECO:0008006" key="4">
    <source>
        <dbReference type="Google" id="ProtNLM"/>
    </source>
</evidence>
<feature type="transmembrane region" description="Helical" evidence="1">
    <location>
        <begin position="99"/>
        <end position="117"/>
    </location>
</feature>
<name>A0A940XH81_9ACTN</name>
<gene>
    <name evidence="2" type="ORF">J5Y05_17790</name>
</gene>
<dbReference type="RefSeq" id="WP_210873540.1">
    <property type="nucleotide sequence ID" value="NZ_JAGPNL010000004.1"/>
</dbReference>
<comment type="caution">
    <text evidence="2">The sequence shown here is derived from an EMBL/GenBank/DDBJ whole genome shotgun (WGS) entry which is preliminary data.</text>
</comment>
<feature type="transmembrane region" description="Helical" evidence="1">
    <location>
        <begin position="268"/>
        <end position="288"/>
    </location>
</feature>
<keyword evidence="3" id="KW-1185">Reference proteome</keyword>
<sequence length="347" mass="35715">MHRHRALCERAVDPLEIAAGLEAHGVTDRTAARFRHRDVFSLAEEMYARVPRDTDTPEPLAEAPDTPSGARWIALGLLPGVLCAATVAALRLTGGRAQVIAAAVGVLAVAVALSVVLRRGPLRAEAHAPVGRTCWLLAYAVFGDGLLRAALGGGPDGLPDGTVAGPWGIATAPLLALALACAPAVWIAHVLATRARHKLATSRGLADFTTALRPLLLGLVALFLVVLAALLTLTGTVLGEPHGLPEGLTLGALLLLARLLTVHGFAHAPSLVLTAVAAAEATALATLFAGRLPGWDVLAVPVESLVELWGPAAVPTSACGLGALVLLVHATRRLTRASAHAPADRPR</sequence>
<reference evidence="2" key="1">
    <citation type="submission" date="2021-04" db="EMBL/GenBank/DDBJ databases">
        <title>Genome seq and assembly of Streptomyces sp. RG38.</title>
        <authorList>
            <person name="Chhetri G."/>
        </authorList>
    </citation>
    <scope>NUCLEOTIDE SEQUENCE</scope>
    <source>
        <strain evidence="2">RG38</strain>
    </source>
</reference>
<feature type="transmembrane region" description="Helical" evidence="1">
    <location>
        <begin position="72"/>
        <end position="93"/>
    </location>
</feature>